<evidence type="ECO:0000313" key="2">
    <source>
        <dbReference type="Proteomes" id="UP000593564"/>
    </source>
</evidence>
<evidence type="ECO:0008006" key="3">
    <source>
        <dbReference type="Google" id="ProtNLM"/>
    </source>
</evidence>
<accession>A0A7J7H2D9</accession>
<keyword evidence="2" id="KW-1185">Reference proteome</keyword>
<dbReference type="AlphaFoldDB" id="A0A7J7H2D9"/>
<sequence>MSHAGASTITKCTRGRLRLCTNGGAWVVRQRGQLGLCARRSGLDGAPKGATWVVRQRRQHGQHELCARGGGLGGIVLQRTFVALLGNLGKGALKDCNWTAIFQDQRSNHMGVGSFQYALLIVTQQEQCVSVAKVLNTQTVVLLRHVGLNLPSEPEGPKLIDWTKPRLDNIFTTNSSILGWCNVNPREAYPSKVRFKEECDCKYDCLGKQLCEVTVLCTCVNQCSGHGHCRGGFCQVCDNGWYGIDCSIPSVDVPDSPQHIGNLVNLNVVVEKKRPLIYVYDLPSEFNNLLHEVAKGVVMPIYGLEFSGALILSCAYMWSF</sequence>
<reference evidence="1 2" key="2">
    <citation type="submission" date="2020-07" db="EMBL/GenBank/DDBJ databases">
        <title>Genome assembly of wild tea tree DASZ reveals pedigree and selection history of tea varieties.</title>
        <authorList>
            <person name="Zhang W."/>
        </authorList>
    </citation>
    <scope>NUCLEOTIDE SEQUENCE [LARGE SCALE GENOMIC DNA]</scope>
    <source>
        <strain evidence="2">cv. G240</strain>
        <tissue evidence="1">Leaf</tissue>
    </source>
</reference>
<reference evidence="2" key="1">
    <citation type="journal article" date="2020" name="Nat. Commun.">
        <title>Genome assembly of wild tea tree DASZ reveals pedigree and selection history of tea varieties.</title>
        <authorList>
            <person name="Zhang W."/>
            <person name="Zhang Y."/>
            <person name="Qiu H."/>
            <person name="Guo Y."/>
            <person name="Wan H."/>
            <person name="Zhang X."/>
            <person name="Scossa F."/>
            <person name="Alseekh S."/>
            <person name="Zhang Q."/>
            <person name="Wang P."/>
            <person name="Xu L."/>
            <person name="Schmidt M.H."/>
            <person name="Jia X."/>
            <person name="Li D."/>
            <person name="Zhu A."/>
            <person name="Guo F."/>
            <person name="Chen W."/>
            <person name="Ni D."/>
            <person name="Usadel B."/>
            <person name="Fernie A.R."/>
            <person name="Wen W."/>
        </authorList>
    </citation>
    <scope>NUCLEOTIDE SEQUENCE [LARGE SCALE GENOMIC DNA]</scope>
    <source>
        <strain evidence="2">cv. G240</strain>
    </source>
</reference>
<organism evidence="1 2">
    <name type="scientific">Camellia sinensis</name>
    <name type="common">Tea plant</name>
    <name type="synonym">Thea sinensis</name>
    <dbReference type="NCBI Taxonomy" id="4442"/>
    <lineage>
        <taxon>Eukaryota</taxon>
        <taxon>Viridiplantae</taxon>
        <taxon>Streptophyta</taxon>
        <taxon>Embryophyta</taxon>
        <taxon>Tracheophyta</taxon>
        <taxon>Spermatophyta</taxon>
        <taxon>Magnoliopsida</taxon>
        <taxon>eudicotyledons</taxon>
        <taxon>Gunneridae</taxon>
        <taxon>Pentapetalae</taxon>
        <taxon>asterids</taxon>
        <taxon>Ericales</taxon>
        <taxon>Theaceae</taxon>
        <taxon>Camellia</taxon>
    </lineage>
</organism>
<name>A0A7J7H2D9_CAMSI</name>
<dbReference type="Proteomes" id="UP000593564">
    <property type="component" value="Unassembled WGS sequence"/>
</dbReference>
<protein>
    <recommendedName>
        <fullName evidence="3">EGF-like domain-containing protein</fullName>
    </recommendedName>
</protein>
<evidence type="ECO:0000313" key="1">
    <source>
        <dbReference type="EMBL" id="KAF5945984.1"/>
    </source>
</evidence>
<proteinExistence type="predicted"/>
<dbReference type="EMBL" id="JACBKZ010000007">
    <property type="protein sequence ID" value="KAF5945984.1"/>
    <property type="molecule type" value="Genomic_DNA"/>
</dbReference>
<gene>
    <name evidence="1" type="ORF">HYC85_016212</name>
</gene>
<comment type="caution">
    <text evidence="1">The sequence shown here is derived from an EMBL/GenBank/DDBJ whole genome shotgun (WGS) entry which is preliminary data.</text>
</comment>